<evidence type="ECO:0000313" key="1">
    <source>
        <dbReference type="EMBL" id="CAG8856842.1"/>
    </source>
</evidence>
<reference evidence="1 2" key="1">
    <citation type="submission" date="2021-06" db="EMBL/GenBank/DDBJ databases">
        <authorList>
            <person name="Kallberg Y."/>
            <person name="Tangrot J."/>
            <person name="Rosling A."/>
        </authorList>
    </citation>
    <scope>NUCLEOTIDE SEQUENCE [LARGE SCALE GENOMIC DNA]</scope>
    <source>
        <strain evidence="1 2">120-4 pot B 10/14</strain>
    </source>
</reference>
<gene>
    <name evidence="1" type="ORF">GMARGA_LOCUS45663</name>
</gene>
<feature type="non-terminal residue" evidence="1">
    <location>
        <position position="1"/>
    </location>
</feature>
<dbReference type="Proteomes" id="UP000789901">
    <property type="component" value="Unassembled WGS sequence"/>
</dbReference>
<evidence type="ECO:0000313" key="2">
    <source>
        <dbReference type="Proteomes" id="UP000789901"/>
    </source>
</evidence>
<sequence>LAHEEDPYQYGPEKIYNEDDLLKNFDKNLVPKEYADINIK</sequence>
<keyword evidence="2" id="KW-1185">Reference proteome</keyword>
<organism evidence="1 2">
    <name type="scientific">Gigaspora margarita</name>
    <dbReference type="NCBI Taxonomy" id="4874"/>
    <lineage>
        <taxon>Eukaryota</taxon>
        <taxon>Fungi</taxon>
        <taxon>Fungi incertae sedis</taxon>
        <taxon>Mucoromycota</taxon>
        <taxon>Glomeromycotina</taxon>
        <taxon>Glomeromycetes</taxon>
        <taxon>Diversisporales</taxon>
        <taxon>Gigasporaceae</taxon>
        <taxon>Gigaspora</taxon>
    </lineage>
</organism>
<name>A0ABN7XP87_GIGMA</name>
<feature type="non-terminal residue" evidence="1">
    <location>
        <position position="40"/>
    </location>
</feature>
<protein>
    <submittedName>
        <fullName evidence="1">34089_t:CDS:1</fullName>
    </submittedName>
</protein>
<dbReference type="EMBL" id="CAJVQB010164463">
    <property type="protein sequence ID" value="CAG8856842.1"/>
    <property type="molecule type" value="Genomic_DNA"/>
</dbReference>
<proteinExistence type="predicted"/>
<accession>A0ABN7XP87</accession>
<comment type="caution">
    <text evidence="1">The sequence shown here is derived from an EMBL/GenBank/DDBJ whole genome shotgun (WGS) entry which is preliminary data.</text>
</comment>